<evidence type="ECO:0000256" key="7">
    <source>
        <dbReference type="ARBA" id="ARBA00025795"/>
    </source>
</evidence>
<dbReference type="Proteomes" id="UP000053593">
    <property type="component" value="Unassembled WGS sequence"/>
</dbReference>
<evidence type="ECO:0000256" key="6">
    <source>
        <dbReference type="ARBA" id="ARBA00023004"/>
    </source>
</evidence>
<reference evidence="10 11" key="1">
    <citation type="submission" date="2014-04" db="EMBL/GenBank/DDBJ databases">
        <title>Evolutionary Origins and Diversification of the Mycorrhizal Mutualists.</title>
        <authorList>
            <consortium name="DOE Joint Genome Institute"/>
            <consortium name="Mycorrhizal Genomics Consortium"/>
            <person name="Kohler A."/>
            <person name="Kuo A."/>
            <person name="Nagy L.G."/>
            <person name="Floudas D."/>
            <person name="Copeland A."/>
            <person name="Barry K.W."/>
            <person name="Cichocki N."/>
            <person name="Veneault-Fourrey C."/>
            <person name="LaButti K."/>
            <person name="Lindquist E.A."/>
            <person name="Lipzen A."/>
            <person name="Lundell T."/>
            <person name="Morin E."/>
            <person name="Murat C."/>
            <person name="Riley R."/>
            <person name="Ohm R."/>
            <person name="Sun H."/>
            <person name="Tunlid A."/>
            <person name="Henrissat B."/>
            <person name="Grigoriev I.V."/>
            <person name="Hibbett D.S."/>
            <person name="Martin F."/>
        </authorList>
    </citation>
    <scope>NUCLEOTIDE SEQUENCE [LARGE SCALE GENOMIC DNA]</scope>
    <source>
        <strain evidence="10 11">FD-317 M1</strain>
    </source>
</reference>
<dbReference type="SUPFAM" id="SSF47571">
    <property type="entry name" value="Cloroperoxidase"/>
    <property type="match status" value="1"/>
</dbReference>
<protein>
    <recommendedName>
        <fullName evidence="9">Heme haloperoxidase family profile domain-containing protein</fullName>
    </recommendedName>
</protein>
<keyword evidence="4" id="KW-0479">Metal-binding</keyword>
<evidence type="ECO:0000256" key="5">
    <source>
        <dbReference type="ARBA" id="ARBA00023002"/>
    </source>
</evidence>
<evidence type="ECO:0000256" key="8">
    <source>
        <dbReference type="SAM" id="SignalP"/>
    </source>
</evidence>
<dbReference type="AlphaFoldDB" id="A0A0D0C574"/>
<comment type="cofactor">
    <cofactor evidence="1">
        <name>heme b</name>
        <dbReference type="ChEBI" id="CHEBI:60344"/>
    </cofactor>
</comment>
<feature type="domain" description="Heme haloperoxidase family profile" evidence="9">
    <location>
        <begin position="26"/>
        <end position="235"/>
    </location>
</feature>
<evidence type="ECO:0000313" key="10">
    <source>
        <dbReference type="EMBL" id="KIK57599.1"/>
    </source>
</evidence>
<keyword evidence="6" id="KW-0408">Iron</keyword>
<keyword evidence="2" id="KW-0575">Peroxidase</keyword>
<gene>
    <name evidence="10" type="ORF">GYMLUDRAFT_75531</name>
</gene>
<evidence type="ECO:0000256" key="3">
    <source>
        <dbReference type="ARBA" id="ARBA00022617"/>
    </source>
</evidence>
<evidence type="ECO:0000256" key="4">
    <source>
        <dbReference type="ARBA" id="ARBA00022723"/>
    </source>
</evidence>
<comment type="similarity">
    <text evidence="7">Belongs to the chloroperoxidase family.</text>
</comment>
<evidence type="ECO:0000256" key="1">
    <source>
        <dbReference type="ARBA" id="ARBA00001970"/>
    </source>
</evidence>
<accession>A0A0D0C574</accession>
<evidence type="ECO:0000313" key="11">
    <source>
        <dbReference type="Proteomes" id="UP000053593"/>
    </source>
</evidence>
<dbReference type="HOGENOM" id="CLU_050230_0_3_1"/>
<dbReference type="OrthoDB" id="407298at2759"/>
<dbReference type="PANTHER" id="PTHR33577">
    <property type="entry name" value="STERIGMATOCYSTIN BIOSYNTHESIS PEROXIDASE STCC-RELATED"/>
    <property type="match status" value="1"/>
</dbReference>
<feature type="signal peptide" evidence="8">
    <location>
        <begin position="1"/>
        <end position="19"/>
    </location>
</feature>
<dbReference type="Pfam" id="PF01328">
    <property type="entry name" value="Peroxidase_2"/>
    <property type="match status" value="1"/>
</dbReference>
<dbReference type="InterPro" id="IPR036851">
    <property type="entry name" value="Chloroperoxidase-like_sf"/>
</dbReference>
<keyword evidence="3" id="KW-0349">Heme</keyword>
<keyword evidence="11" id="KW-1185">Reference proteome</keyword>
<dbReference type="PANTHER" id="PTHR33577:SF19">
    <property type="entry name" value="HEME HALOPEROXIDASE FAMILY PROFILE DOMAIN-CONTAINING PROTEIN-RELATED"/>
    <property type="match status" value="1"/>
</dbReference>
<name>A0A0D0C574_9AGAR</name>
<organism evidence="10 11">
    <name type="scientific">Collybiopsis luxurians FD-317 M1</name>
    <dbReference type="NCBI Taxonomy" id="944289"/>
    <lineage>
        <taxon>Eukaryota</taxon>
        <taxon>Fungi</taxon>
        <taxon>Dikarya</taxon>
        <taxon>Basidiomycota</taxon>
        <taxon>Agaricomycotina</taxon>
        <taxon>Agaricomycetes</taxon>
        <taxon>Agaricomycetidae</taxon>
        <taxon>Agaricales</taxon>
        <taxon>Marasmiineae</taxon>
        <taxon>Omphalotaceae</taxon>
        <taxon>Collybiopsis</taxon>
        <taxon>Collybiopsis luxurians</taxon>
    </lineage>
</organism>
<dbReference type="InterPro" id="IPR000028">
    <property type="entry name" value="Chloroperoxidase"/>
</dbReference>
<feature type="chain" id="PRO_5002220066" description="Heme haloperoxidase family profile domain-containing protein" evidence="8">
    <location>
        <begin position="20"/>
        <end position="268"/>
    </location>
</feature>
<sequence>MNLLLSLLSVAVLAKTGLGADSIDWNAHQWEAPTATDSRGPCPGLNTLANHGFLPRNGSNITIPTVLNAINEGFNFEIGYIMRIAAKVGLLATENVDNFSLLDLALHGTLEHDASISRNDFALGDNVHFNETVFTTLAEANPGADFYNITSAAQVLEQRLAIDKVVNPNLINTEKEFFVRYFESAFYLSAMGNVTTGVAPKNFVQILFREERLPLEEGWRRPEVPITEDSLESLGNAIRIATTWAPSGAVICPWIRVEPEGTATIVQG</sequence>
<dbReference type="Gene3D" id="1.10.489.10">
    <property type="entry name" value="Chloroperoxidase-like"/>
    <property type="match status" value="1"/>
</dbReference>
<keyword evidence="5" id="KW-0560">Oxidoreductase</keyword>
<keyword evidence="8" id="KW-0732">Signal</keyword>
<evidence type="ECO:0000256" key="2">
    <source>
        <dbReference type="ARBA" id="ARBA00022559"/>
    </source>
</evidence>
<dbReference type="GO" id="GO:0046872">
    <property type="term" value="F:metal ion binding"/>
    <property type="evidence" value="ECO:0007669"/>
    <property type="project" value="UniProtKB-KW"/>
</dbReference>
<dbReference type="EMBL" id="KN834790">
    <property type="protein sequence ID" value="KIK57599.1"/>
    <property type="molecule type" value="Genomic_DNA"/>
</dbReference>
<dbReference type="GO" id="GO:0004601">
    <property type="term" value="F:peroxidase activity"/>
    <property type="evidence" value="ECO:0007669"/>
    <property type="project" value="UniProtKB-KW"/>
</dbReference>
<evidence type="ECO:0000259" key="9">
    <source>
        <dbReference type="PROSITE" id="PS51405"/>
    </source>
</evidence>
<dbReference type="PROSITE" id="PS51405">
    <property type="entry name" value="HEME_HALOPEROXIDASE"/>
    <property type="match status" value="1"/>
</dbReference>
<proteinExistence type="inferred from homology"/>